<evidence type="ECO:0000313" key="2">
    <source>
        <dbReference type="Proteomes" id="UP001068379"/>
    </source>
</evidence>
<name>A0ABT4LZL2_9BURK</name>
<accession>A0ABT4LZL2</accession>
<dbReference type="PANTHER" id="PTHR11102">
    <property type="entry name" value="SEL-1-LIKE PROTEIN"/>
    <property type="match status" value="1"/>
</dbReference>
<dbReference type="InterPro" id="IPR050767">
    <property type="entry name" value="Sel1_AlgK"/>
</dbReference>
<dbReference type="SUPFAM" id="SSF81901">
    <property type="entry name" value="HCP-like"/>
    <property type="match status" value="3"/>
</dbReference>
<keyword evidence="2" id="KW-1185">Reference proteome</keyword>
<evidence type="ECO:0000313" key="1">
    <source>
        <dbReference type="EMBL" id="MCZ4328478.1"/>
    </source>
</evidence>
<protein>
    <recommendedName>
        <fullName evidence="3">Sel1 repeat family protein</fullName>
    </recommendedName>
</protein>
<dbReference type="InterPro" id="IPR011990">
    <property type="entry name" value="TPR-like_helical_dom_sf"/>
</dbReference>
<sequence>MISSVSNASVAYSAYGNASRIAKPAPTNDLSATPAQATVCPTAYSMEERIESTYLYNQQGNAVFDPIIALRHQADQGDAESQYQFGLAFDSHLRNTFQSPEESYLRRAAEQNHPAAAREYANRVISTYYNNARGFFSVRPSFEDAEIFFRRAATNGDAQAAISYAELFSKPPILIAGENGSFTHNPILQRDAVRQLNDLQDALHCLRPYAEDGNASAQMEYAKLTFELARRVEESALPHKLQDPYLDVAEAVGFLGQAATQGMPQAQYDYAMLVVNTYQGENSLWPDSLPLPDYDQAEQYLRAAALGPSSNSEARQAYAHMWLSLGPLHDRNGQPIPNPLAQRHAEEQSDNKRFAMNYLYGQATQQRDTQAQYRYVHEIFLQNPLIDAAEGVEFLRQAATQGMPQAQYDYAMLVVNTYQGENSLWPDSLPLPDYDQAEQYLQAAALEPLNSDARQAYTHMWLSLDPLRDRNGQPIPNPLAQRRAEEQLANKRLAMGYLYDQATRQRDTHAQYRYAYQVLVNNKTENINPRADGRDATTVRNEALGLLREAAEKGHPLARMDYGYELLRRAATMKLSREENSLERMLAAHEEAENYLAPANPPGN</sequence>
<comment type="caution">
    <text evidence="1">The sequence shown here is derived from an EMBL/GenBank/DDBJ whole genome shotgun (WGS) entry which is preliminary data.</text>
</comment>
<gene>
    <name evidence="1" type="ORF">O4H32_00735</name>
</gene>
<dbReference type="RefSeq" id="WP_269355781.1">
    <property type="nucleotide sequence ID" value="NZ_JAPWHE010000001.1"/>
</dbReference>
<proteinExistence type="predicted"/>
<dbReference type="PANTHER" id="PTHR11102:SF160">
    <property type="entry name" value="ERAD-ASSOCIATED E3 UBIQUITIN-PROTEIN LIGASE COMPONENT HRD3"/>
    <property type="match status" value="1"/>
</dbReference>
<organism evidence="1 2">
    <name type="scientific">Castellaniella denitrificans</name>
    <dbReference type="NCBI Taxonomy" id="56119"/>
    <lineage>
        <taxon>Bacteria</taxon>
        <taxon>Pseudomonadati</taxon>
        <taxon>Pseudomonadota</taxon>
        <taxon>Betaproteobacteria</taxon>
        <taxon>Burkholderiales</taxon>
        <taxon>Alcaligenaceae</taxon>
        <taxon>Castellaniella</taxon>
    </lineage>
</organism>
<dbReference type="Gene3D" id="1.25.40.10">
    <property type="entry name" value="Tetratricopeptide repeat domain"/>
    <property type="match status" value="3"/>
</dbReference>
<evidence type="ECO:0008006" key="3">
    <source>
        <dbReference type="Google" id="ProtNLM"/>
    </source>
</evidence>
<dbReference type="Proteomes" id="UP001068379">
    <property type="component" value="Unassembled WGS sequence"/>
</dbReference>
<reference evidence="1" key="1">
    <citation type="submission" date="2022-12" db="EMBL/GenBank/DDBJ databases">
        <title>Bacterial isolates from different developmental stages of Nematostella vectensis.</title>
        <authorList>
            <person name="Fraune S."/>
        </authorList>
    </citation>
    <scope>NUCLEOTIDE SEQUENCE</scope>
    <source>
        <strain evidence="1">G21619-S1</strain>
    </source>
</reference>
<dbReference type="EMBL" id="JAPWHE010000001">
    <property type="protein sequence ID" value="MCZ4328478.1"/>
    <property type="molecule type" value="Genomic_DNA"/>
</dbReference>